<dbReference type="InterPro" id="IPR019405">
    <property type="entry name" value="Lactonase_7-beta_prop"/>
</dbReference>
<proteinExistence type="inferred from homology"/>
<sequence length="414" mass="44292">MVRFTSFMLNLGLALAAPSLIPRQDQGAVNKKLIVGAAGQILSFQYDGKTFKPISKVNETGKSASWMVFKRPNHLYAVDENSNTLRQFNYDPATGKLSDKPILEKTGSPGVVSLEFNHDKTRLLGGSYSNGTVDIWDTSAADGSMKFIKNVTLTGDVNPKHGTHRAHQIVPNPSGRFFAINDLGGDAIHIMDSKKDYTITSTAKVEPAGCGPRHGSFLNTNANPQSIPTHYVILCETMNLIQLYSVEPKKADDTLVLTPLQSLSSYGPGFAPLNATTAAAGELTVANNQRDVYITNRLSGNETDNVSLFAFQGKAGQAKLEFQAQVSSGGISPRMMSLSRDKDQGIMFVANPQGTNGIVALQRSENCGLLSPVPIASIVNTDISKETGGFGPQFVLEIPATAPSSTKGKANKNA</sequence>
<comment type="similarity">
    <text evidence="1">Belongs to the cycloisomerase 2 family.</text>
</comment>
<protein>
    <submittedName>
        <fullName evidence="3">Isomerase YbhE</fullName>
    </submittedName>
</protein>
<evidence type="ECO:0000313" key="3">
    <source>
        <dbReference type="EMBL" id="KAK8058591.1"/>
    </source>
</evidence>
<dbReference type="RefSeq" id="XP_066714037.1">
    <property type="nucleotide sequence ID" value="XM_066860448.1"/>
</dbReference>
<accession>A0ABR1UI53</accession>
<dbReference type="PANTHER" id="PTHR30344:SF1">
    <property type="entry name" value="6-PHOSPHOGLUCONOLACTONASE"/>
    <property type="match status" value="1"/>
</dbReference>
<dbReference type="InterPro" id="IPR011048">
    <property type="entry name" value="Haem_d1_sf"/>
</dbReference>
<keyword evidence="3" id="KW-0413">Isomerase</keyword>
<keyword evidence="4" id="KW-1185">Reference proteome</keyword>
<dbReference type="Gene3D" id="2.130.10.10">
    <property type="entry name" value="YVTN repeat-like/Quinoprotein amine dehydrogenase"/>
    <property type="match status" value="1"/>
</dbReference>
<dbReference type="GeneID" id="92093511"/>
<evidence type="ECO:0000256" key="1">
    <source>
        <dbReference type="ARBA" id="ARBA00005564"/>
    </source>
</evidence>
<keyword evidence="2" id="KW-0732">Signal</keyword>
<comment type="caution">
    <text evidence="3">The sequence shown here is derived from an EMBL/GenBank/DDBJ whole genome shotgun (WGS) entry which is preliminary data.</text>
</comment>
<evidence type="ECO:0000256" key="2">
    <source>
        <dbReference type="SAM" id="SignalP"/>
    </source>
</evidence>
<dbReference type="EMBL" id="JAQQWL010000009">
    <property type="protein sequence ID" value="KAK8058591.1"/>
    <property type="molecule type" value="Genomic_DNA"/>
</dbReference>
<dbReference type="PANTHER" id="PTHR30344">
    <property type="entry name" value="6-PHOSPHOGLUCONOLACTONASE-RELATED"/>
    <property type="match status" value="1"/>
</dbReference>
<name>A0ABR1UI53_9PEZI</name>
<dbReference type="SUPFAM" id="SSF51004">
    <property type="entry name" value="C-terminal (heme d1) domain of cytochrome cd1-nitrite reductase"/>
    <property type="match status" value="1"/>
</dbReference>
<feature type="chain" id="PRO_5046144756" evidence="2">
    <location>
        <begin position="17"/>
        <end position="414"/>
    </location>
</feature>
<dbReference type="InterPro" id="IPR050282">
    <property type="entry name" value="Cycloisomerase_2"/>
</dbReference>
<organism evidence="3 4">
    <name type="scientific">Apiospora phragmitis</name>
    <dbReference type="NCBI Taxonomy" id="2905665"/>
    <lineage>
        <taxon>Eukaryota</taxon>
        <taxon>Fungi</taxon>
        <taxon>Dikarya</taxon>
        <taxon>Ascomycota</taxon>
        <taxon>Pezizomycotina</taxon>
        <taxon>Sordariomycetes</taxon>
        <taxon>Xylariomycetidae</taxon>
        <taxon>Amphisphaeriales</taxon>
        <taxon>Apiosporaceae</taxon>
        <taxon>Apiospora</taxon>
    </lineage>
</organism>
<dbReference type="Pfam" id="PF10282">
    <property type="entry name" value="Lactonase"/>
    <property type="match status" value="1"/>
</dbReference>
<reference evidence="3 4" key="1">
    <citation type="submission" date="2023-01" db="EMBL/GenBank/DDBJ databases">
        <title>Analysis of 21 Apiospora genomes using comparative genomics revels a genus with tremendous synthesis potential of carbohydrate active enzymes and secondary metabolites.</title>
        <authorList>
            <person name="Sorensen T."/>
        </authorList>
    </citation>
    <scope>NUCLEOTIDE SEQUENCE [LARGE SCALE GENOMIC DNA]</scope>
    <source>
        <strain evidence="3 4">CBS 135458</strain>
    </source>
</reference>
<gene>
    <name evidence="3" type="ORF">PG994_009039</name>
</gene>
<dbReference type="InterPro" id="IPR015943">
    <property type="entry name" value="WD40/YVTN_repeat-like_dom_sf"/>
</dbReference>
<dbReference type="Proteomes" id="UP001480595">
    <property type="component" value="Unassembled WGS sequence"/>
</dbReference>
<dbReference type="GO" id="GO:0016853">
    <property type="term" value="F:isomerase activity"/>
    <property type="evidence" value="ECO:0007669"/>
    <property type="project" value="UniProtKB-KW"/>
</dbReference>
<evidence type="ECO:0000313" key="4">
    <source>
        <dbReference type="Proteomes" id="UP001480595"/>
    </source>
</evidence>
<feature type="signal peptide" evidence="2">
    <location>
        <begin position="1"/>
        <end position="16"/>
    </location>
</feature>